<dbReference type="GO" id="GO:0000175">
    <property type="term" value="F:3'-5'-RNA exonuclease activity"/>
    <property type="evidence" value="ECO:0007669"/>
    <property type="project" value="TreeGrafter"/>
</dbReference>
<evidence type="ECO:0000259" key="3">
    <source>
        <dbReference type="Pfam" id="PF03372"/>
    </source>
</evidence>
<organism evidence="4 5">
    <name type="scientific">Gemmata obscuriglobus</name>
    <dbReference type="NCBI Taxonomy" id="114"/>
    <lineage>
        <taxon>Bacteria</taxon>
        <taxon>Pseudomonadati</taxon>
        <taxon>Planctomycetota</taxon>
        <taxon>Planctomycetia</taxon>
        <taxon>Gemmatales</taxon>
        <taxon>Gemmataceae</taxon>
        <taxon>Gemmata</taxon>
    </lineage>
</organism>
<dbReference type="PANTHER" id="PTHR12121:SF36">
    <property type="entry name" value="ENDONUCLEASE_EXONUCLEASE_PHOSPHATASE DOMAIN-CONTAINING PROTEIN"/>
    <property type="match status" value="1"/>
</dbReference>
<dbReference type="KEGG" id="gog:C1280_23275"/>
<dbReference type="CDD" id="cd09083">
    <property type="entry name" value="EEP-1"/>
    <property type="match status" value="1"/>
</dbReference>
<dbReference type="EMBL" id="CP025958">
    <property type="protein sequence ID" value="AWM39631.1"/>
    <property type="molecule type" value="Genomic_DNA"/>
</dbReference>
<feature type="region of interest" description="Disordered" evidence="1">
    <location>
        <begin position="268"/>
        <end position="290"/>
    </location>
</feature>
<dbReference type="InterPro" id="IPR005135">
    <property type="entry name" value="Endo/exonuclease/phosphatase"/>
</dbReference>
<keyword evidence="4" id="KW-0378">Hydrolase</keyword>
<name>A0A2Z3H452_9BACT</name>
<evidence type="ECO:0000256" key="1">
    <source>
        <dbReference type="SAM" id="MobiDB-lite"/>
    </source>
</evidence>
<dbReference type="InterPro" id="IPR036691">
    <property type="entry name" value="Endo/exonu/phosph_ase_sf"/>
</dbReference>
<protein>
    <submittedName>
        <fullName evidence="4">Endonuclease</fullName>
    </submittedName>
</protein>
<evidence type="ECO:0000313" key="4">
    <source>
        <dbReference type="EMBL" id="AWM39631.1"/>
    </source>
</evidence>
<dbReference type="InterPro" id="IPR050410">
    <property type="entry name" value="CCR4/nocturin_mRNA_transcr"/>
</dbReference>
<feature type="compositionally biased region" description="Basic and acidic residues" evidence="1">
    <location>
        <begin position="269"/>
        <end position="279"/>
    </location>
</feature>
<feature type="domain" description="Endonuclease/exonuclease/phosphatase" evidence="3">
    <location>
        <begin position="30"/>
        <end position="281"/>
    </location>
</feature>
<evidence type="ECO:0000313" key="5">
    <source>
        <dbReference type="Proteomes" id="UP000245802"/>
    </source>
</evidence>
<keyword evidence="4" id="KW-0255">Endonuclease</keyword>
<keyword evidence="2" id="KW-0732">Signal</keyword>
<proteinExistence type="predicted"/>
<reference evidence="4 5" key="1">
    <citation type="submission" date="2018-01" db="EMBL/GenBank/DDBJ databases">
        <title>G. obscuriglobus.</title>
        <authorList>
            <person name="Franke J."/>
            <person name="Blomberg W."/>
            <person name="Selmecki A."/>
        </authorList>
    </citation>
    <scope>NUCLEOTIDE SEQUENCE [LARGE SCALE GENOMIC DNA]</scope>
    <source>
        <strain evidence="4 5">DSM 5831</strain>
    </source>
</reference>
<feature type="signal peptide" evidence="2">
    <location>
        <begin position="1"/>
        <end position="20"/>
    </location>
</feature>
<keyword evidence="5" id="KW-1185">Reference proteome</keyword>
<dbReference type="PANTHER" id="PTHR12121">
    <property type="entry name" value="CARBON CATABOLITE REPRESSOR PROTEIN 4"/>
    <property type="match status" value="1"/>
</dbReference>
<dbReference type="RefSeq" id="WP_010035080.1">
    <property type="nucleotide sequence ID" value="NZ_CP025958.1"/>
</dbReference>
<dbReference type="Proteomes" id="UP000245802">
    <property type="component" value="Chromosome"/>
</dbReference>
<gene>
    <name evidence="4" type="ORF">C1280_23275</name>
</gene>
<dbReference type="Pfam" id="PF03372">
    <property type="entry name" value="Exo_endo_phos"/>
    <property type="match status" value="1"/>
</dbReference>
<dbReference type="AlphaFoldDB" id="A0A2Z3H452"/>
<sequence>MHRFLYLLLAAIGLAPAVNAQPPKGDVRVMSFNIRYGTAKDGENHWDKRKEFLADTVKAFGPDLLGTQETLIFQRDFLSQKLTGYEGLGVGREDGKEKGETTALYWRKARFEKTDGGHFWLSETPNVAGSKSWDSSLPRMATWVKLKDLAKPNAKPVLFVNTHFDHIGKKARIEGAKLIRDRIGALGAGCSVVVTGDFNSGEDSEPYRTLFAARDKNESPVMDSFRAAHPKREPNEGTFTNFKAGPVKGDRIDWIGVSRDWTVTGAGIDRTEKDGRTPSDHFPVTATLSR</sequence>
<evidence type="ECO:0000256" key="2">
    <source>
        <dbReference type="SAM" id="SignalP"/>
    </source>
</evidence>
<feature type="chain" id="PRO_5016384041" evidence="2">
    <location>
        <begin position="21"/>
        <end position="290"/>
    </location>
</feature>
<accession>A0A2Z3H452</accession>
<dbReference type="SUPFAM" id="SSF56219">
    <property type="entry name" value="DNase I-like"/>
    <property type="match status" value="1"/>
</dbReference>
<dbReference type="Gene3D" id="3.60.10.10">
    <property type="entry name" value="Endonuclease/exonuclease/phosphatase"/>
    <property type="match status" value="1"/>
</dbReference>
<dbReference type="OrthoDB" id="9793162at2"/>
<keyword evidence="4" id="KW-0540">Nuclease</keyword>
<dbReference type="GO" id="GO:0004519">
    <property type="term" value="F:endonuclease activity"/>
    <property type="evidence" value="ECO:0007669"/>
    <property type="project" value="UniProtKB-KW"/>
</dbReference>